<feature type="region of interest" description="Disordered" evidence="1">
    <location>
        <begin position="1"/>
        <end position="41"/>
    </location>
</feature>
<sequence>VRAGAGQQPAITRFSSLAPRHHSHRVRTRPAHPHARHPLGQARAVRARLRARVHPVHRRAPHHDEPRRAGAGGAARARGDPRRGVGGGERGRAHARRGPGVVRDQLRERARRRPGARVHRAEGGQGA</sequence>
<evidence type="ECO:0000256" key="1">
    <source>
        <dbReference type="SAM" id="MobiDB-lite"/>
    </source>
</evidence>
<dbReference type="GO" id="GO:0004588">
    <property type="term" value="F:orotate phosphoribosyltransferase activity"/>
    <property type="evidence" value="ECO:0007669"/>
    <property type="project" value="UniProtKB-EC"/>
</dbReference>
<feature type="non-terminal residue" evidence="2">
    <location>
        <position position="127"/>
    </location>
</feature>
<accession>A0A6J4LH10</accession>
<organism evidence="2">
    <name type="scientific">uncultured Gemmatimonadaceae bacterium</name>
    <dbReference type="NCBI Taxonomy" id="246130"/>
    <lineage>
        <taxon>Bacteria</taxon>
        <taxon>Pseudomonadati</taxon>
        <taxon>Gemmatimonadota</taxon>
        <taxon>Gemmatimonadia</taxon>
        <taxon>Gemmatimonadales</taxon>
        <taxon>Gemmatimonadaceae</taxon>
        <taxon>environmental samples</taxon>
    </lineage>
</organism>
<name>A0A6J4LH10_9BACT</name>
<gene>
    <name evidence="2" type="ORF">AVDCRST_MAG40-1813</name>
</gene>
<dbReference type="EC" id="2.4.2.10" evidence="2"/>
<feature type="compositionally biased region" description="Basic residues" evidence="1">
    <location>
        <begin position="19"/>
        <end position="37"/>
    </location>
</feature>
<feature type="non-terminal residue" evidence="2">
    <location>
        <position position="1"/>
    </location>
</feature>
<feature type="region of interest" description="Disordered" evidence="1">
    <location>
        <begin position="54"/>
        <end position="127"/>
    </location>
</feature>
<proteinExistence type="predicted"/>
<reference evidence="2" key="1">
    <citation type="submission" date="2020-02" db="EMBL/GenBank/DDBJ databases">
        <authorList>
            <person name="Meier V. D."/>
        </authorList>
    </citation>
    <scope>NUCLEOTIDE SEQUENCE</scope>
    <source>
        <strain evidence="2">AVDCRST_MAG40</strain>
    </source>
</reference>
<keyword evidence="2" id="KW-0808">Transferase</keyword>
<dbReference type="AlphaFoldDB" id="A0A6J4LH10"/>
<dbReference type="EMBL" id="CADCTX010000563">
    <property type="protein sequence ID" value="CAA9328629.1"/>
    <property type="molecule type" value="Genomic_DNA"/>
</dbReference>
<keyword evidence="2" id="KW-0328">Glycosyltransferase</keyword>
<evidence type="ECO:0000313" key="2">
    <source>
        <dbReference type="EMBL" id="CAA9328629.1"/>
    </source>
</evidence>
<protein>
    <submittedName>
        <fullName evidence="2">Orotate phosphoribosyltransferase</fullName>
        <ecNumber evidence="2">2.4.2.10</ecNumber>
    </submittedName>
</protein>
<feature type="compositionally biased region" description="Basic residues" evidence="1">
    <location>
        <begin position="109"/>
        <end position="118"/>
    </location>
</feature>